<name>A0A397SZP1_9GLOM</name>
<dbReference type="Proteomes" id="UP000265703">
    <property type="component" value="Unassembled WGS sequence"/>
</dbReference>
<keyword evidence="2" id="KW-1185">Reference proteome</keyword>
<reference evidence="1 2" key="1">
    <citation type="submission" date="2018-06" db="EMBL/GenBank/DDBJ databases">
        <title>Comparative genomics reveals the genomic features of Rhizophagus irregularis, R. cerebriforme, R. diaphanum and Gigaspora rosea, and their symbiotic lifestyle signature.</title>
        <authorList>
            <person name="Morin E."/>
            <person name="San Clemente H."/>
            <person name="Chen E.C.H."/>
            <person name="De La Providencia I."/>
            <person name="Hainaut M."/>
            <person name="Kuo A."/>
            <person name="Kohler A."/>
            <person name="Murat C."/>
            <person name="Tang N."/>
            <person name="Roy S."/>
            <person name="Loubradou J."/>
            <person name="Henrissat B."/>
            <person name="Grigoriev I.V."/>
            <person name="Corradi N."/>
            <person name="Roux C."/>
            <person name="Martin F.M."/>
        </authorList>
    </citation>
    <scope>NUCLEOTIDE SEQUENCE [LARGE SCALE GENOMIC DNA]</scope>
    <source>
        <strain evidence="1 2">DAOM 227022</strain>
    </source>
</reference>
<proteinExistence type="predicted"/>
<sequence>KTKKNMVSFSKKFEKLTISNSSIELKAQRTYKKKRKNIRNISLKKNEKNTVSFVKKFTVFPTISD</sequence>
<organism evidence="1 2">
    <name type="scientific">Glomus cerebriforme</name>
    <dbReference type="NCBI Taxonomy" id="658196"/>
    <lineage>
        <taxon>Eukaryota</taxon>
        <taxon>Fungi</taxon>
        <taxon>Fungi incertae sedis</taxon>
        <taxon>Mucoromycota</taxon>
        <taxon>Glomeromycotina</taxon>
        <taxon>Glomeromycetes</taxon>
        <taxon>Glomerales</taxon>
        <taxon>Glomeraceae</taxon>
        <taxon>Glomus</taxon>
    </lineage>
</organism>
<gene>
    <name evidence="1" type="ORF">C1645_775058</name>
</gene>
<dbReference type="AlphaFoldDB" id="A0A397SZP1"/>
<dbReference type="EMBL" id="QKYT01000266">
    <property type="protein sequence ID" value="RIA88371.1"/>
    <property type="molecule type" value="Genomic_DNA"/>
</dbReference>
<evidence type="ECO:0000313" key="2">
    <source>
        <dbReference type="Proteomes" id="UP000265703"/>
    </source>
</evidence>
<protein>
    <submittedName>
        <fullName evidence="1">Uncharacterized protein</fullName>
    </submittedName>
</protein>
<evidence type="ECO:0000313" key="1">
    <source>
        <dbReference type="EMBL" id="RIA88371.1"/>
    </source>
</evidence>
<comment type="caution">
    <text evidence="1">The sequence shown here is derived from an EMBL/GenBank/DDBJ whole genome shotgun (WGS) entry which is preliminary data.</text>
</comment>
<feature type="non-terminal residue" evidence="1">
    <location>
        <position position="1"/>
    </location>
</feature>
<accession>A0A397SZP1</accession>